<dbReference type="OrthoDB" id="5374328at2759"/>
<sequence>MSNYQDLEMVNDFTDLERFLSYSLKSSSLIHRVTKNYQADEKISINDQIQKYLKLRASFKQTQSKRNKGNKKLKSTSMPPPDPGPVPESFNGLNNFGSNLLTENNLFDKLIINDFNDVSATKACAICSKSTCFCLDTDKKYSDSTY</sequence>
<feature type="region of interest" description="Disordered" evidence="1">
    <location>
        <begin position="58"/>
        <end position="91"/>
    </location>
</feature>
<evidence type="ECO:0000313" key="2">
    <source>
        <dbReference type="EMBL" id="EGV60793.1"/>
    </source>
</evidence>
<name>G3BCB5_CANTC</name>
<dbReference type="AlphaFoldDB" id="G3BCB5"/>
<gene>
    <name evidence="2" type="ORF">CANTEDRAFT_116861</name>
</gene>
<dbReference type="EMBL" id="GL996528">
    <property type="protein sequence ID" value="EGV60794.1"/>
    <property type="molecule type" value="Genomic_DNA"/>
</dbReference>
<evidence type="ECO:0000256" key="1">
    <source>
        <dbReference type="SAM" id="MobiDB-lite"/>
    </source>
</evidence>
<accession>G3BCB5</accession>
<feature type="compositionally biased region" description="Basic residues" evidence="1">
    <location>
        <begin position="63"/>
        <end position="74"/>
    </location>
</feature>
<evidence type="ECO:0000313" key="3">
    <source>
        <dbReference type="Proteomes" id="UP000000707"/>
    </source>
</evidence>
<dbReference type="HOGENOM" id="CLU_1781858_0_0_1"/>
<dbReference type="EMBL" id="GL996528">
    <property type="protein sequence ID" value="EGV60793.1"/>
    <property type="molecule type" value="Genomic_DNA"/>
</dbReference>
<protein>
    <submittedName>
        <fullName evidence="2">Uncharacterized protein</fullName>
    </submittedName>
</protein>
<reference evidence="2 3" key="1">
    <citation type="journal article" date="2011" name="Proc. Natl. Acad. Sci. U.S.A.">
        <title>Comparative genomics of xylose-fermenting fungi for enhanced biofuel production.</title>
        <authorList>
            <person name="Wohlbach D.J."/>
            <person name="Kuo A."/>
            <person name="Sato T.K."/>
            <person name="Potts K.M."/>
            <person name="Salamov A.A."/>
            <person name="LaButti K.M."/>
            <person name="Sun H."/>
            <person name="Clum A."/>
            <person name="Pangilinan J.L."/>
            <person name="Lindquist E.A."/>
            <person name="Lucas S."/>
            <person name="Lapidus A."/>
            <person name="Jin M."/>
            <person name="Gunawan C."/>
            <person name="Balan V."/>
            <person name="Dale B.E."/>
            <person name="Jeffries T.W."/>
            <person name="Zinkel R."/>
            <person name="Barry K.W."/>
            <person name="Grigoriev I.V."/>
            <person name="Gasch A.P."/>
        </authorList>
    </citation>
    <scope>NUCLEOTIDE SEQUENCE [LARGE SCALE GENOMIC DNA]</scope>
    <source>
        <strain evidence="2">ATCC 10573</strain>
        <strain evidence="3">ATCC 10573 / BCRC 21748 / CBS 615 / JCM 9827 / NBRC 10315 / NRRL Y-1498 / VKM Y-70</strain>
    </source>
</reference>
<proteinExistence type="predicted"/>
<feature type="non-terminal residue" evidence="2">
    <location>
        <position position="146"/>
    </location>
</feature>
<keyword evidence="3" id="KW-1185">Reference proteome</keyword>
<organism evidence="3">
    <name type="scientific">Candida tenuis (strain ATCC 10573 / BCRC 21748 / CBS 615 / JCM 9827 / NBRC 10315 / NRRL Y-1498 / VKM Y-70)</name>
    <name type="common">Yeast</name>
    <name type="synonym">Yamadazyma tenuis</name>
    <dbReference type="NCBI Taxonomy" id="590646"/>
    <lineage>
        <taxon>Eukaryota</taxon>
        <taxon>Fungi</taxon>
        <taxon>Dikarya</taxon>
        <taxon>Ascomycota</taxon>
        <taxon>Saccharomycotina</taxon>
        <taxon>Pichiomycetes</taxon>
        <taxon>Debaryomycetaceae</taxon>
        <taxon>Yamadazyma</taxon>
    </lineage>
</organism>
<dbReference type="Proteomes" id="UP000000707">
    <property type="component" value="Unassembled WGS sequence"/>
</dbReference>